<dbReference type="Proteomes" id="UP001630127">
    <property type="component" value="Unassembled WGS sequence"/>
</dbReference>
<evidence type="ECO:0000313" key="3">
    <source>
        <dbReference type="Proteomes" id="UP001630127"/>
    </source>
</evidence>
<organism evidence="2 3">
    <name type="scientific">Cinchona calisaya</name>
    <dbReference type="NCBI Taxonomy" id="153742"/>
    <lineage>
        <taxon>Eukaryota</taxon>
        <taxon>Viridiplantae</taxon>
        <taxon>Streptophyta</taxon>
        <taxon>Embryophyta</taxon>
        <taxon>Tracheophyta</taxon>
        <taxon>Spermatophyta</taxon>
        <taxon>Magnoliopsida</taxon>
        <taxon>eudicotyledons</taxon>
        <taxon>Gunneridae</taxon>
        <taxon>Pentapetalae</taxon>
        <taxon>asterids</taxon>
        <taxon>lamiids</taxon>
        <taxon>Gentianales</taxon>
        <taxon>Rubiaceae</taxon>
        <taxon>Cinchonoideae</taxon>
        <taxon>Cinchoneae</taxon>
        <taxon>Cinchona</taxon>
    </lineage>
</organism>
<sequence length="93" mass="9846">MAKFIALLVLALIAISMIATTAMANSHTNALHNAIEDVGGHSTASPVYSSVTNAVRSVSVFLLDTMATSNLVLATITGRQREEDQSALDHHKL</sequence>
<gene>
    <name evidence="2" type="ORF">ACH5RR_007703</name>
</gene>
<keyword evidence="3" id="KW-1185">Reference proteome</keyword>
<feature type="signal peptide" evidence="1">
    <location>
        <begin position="1"/>
        <end position="24"/>
    </location>
</feature>
<evidence type="ECO:0000256" key="1">
    <source>
        <dbReference type="SAM" id="SignalP"/>
    </source>
</evidence>
<proteinExistence type="predicted"/>
<evidence type="ECO:0000313" key="2">
    <source>
        <dbReference type="EMBL" id="KAL3528381.1"/>
    </source>
</evidence>
<dbReference type="AlphaFoldDB" id="A0ABD3A9G3"/>
<reference evidence="2 3" key="1">
    <citation type="submission" date="2024-11" db="EMBL/GenBank/DDBJ databases">
        <title>A near-complete genome assembly of Cinchona calisaya.</title>
        <authorList>
            <person name="Lian D.C."/>
            <person name="Zhao X.W."/>
            <person name="Wei L."/>
        </authorList>
    </citation>
    <scope>NUCLEOTIDE SEQUENCE [LARGE SCALE GENOMIC DNA]</scope>
    <source>
        <tissue evidence="2">Nenye</tissue>
    </source>
</reference>
<feature type="chain" id="PRO_5044787912" evidence="1">
    <location>
        <begin position="25"/>
        <end position="93"/>
    </location>
</feature>
<keyword evidence="1" id="KW-0732">Signal</keyword>
<protein>
    <submittedName>
        <fullName evidence="2">Uncharacterized protein</fullName>
    </submittedName>
</protein>
<dbReference type="EMBL" id="JBJUIK010000004">
    <property type="protein sequence ID" value="KAL3528381.1"/>
    <property type="molecule type" value="Genomic_DNA"/>
</dbReference>
<comment type="caution">
    <text evidence="2">The sequence shown here is derived from an EMBL/GenBank/DDBJ whole genome shotgun (WGS) entry which is preliminary data.</text>
</comment>
<name>A0ABD3A9G3_9GENT</name>
<accession>A0ABD3A9G3</accession>